<dbReference type="Gene3D" id="1.25.40.20">
    <property type="entry name" value="Ankyrin repeat-containing domain"/>
    <property type="match status" value="2"/>
</dbReference>
<dbReference type="SUPFAM" id="SSF48403">
    <property type="entry name" value="Ankyrin repeat"/>
    <property type="match status" value="1"/>
</dbReference>
<name>A0AAP2DYD5_9BACT</name>
<gene>
    <name evidence="4" type="ORF">KK062_15540</name>
</gene>
<dbReference type="RefSeq" id="WP_254085235.1">
    <property type="nucleotide sequence ID" value="NZ_JAHESE010000015.1"/>
</dbReference>
<evidence type="ECO:0000313" key="5">
    <source>
        <dbReference type="Proteomes" id="UP001319080"/>
    </source>
</evidence>
<accession>A0AAP2DYD5</accession>
<proteinExistence type="predicted"/>
<dbReference type="InterPro" id="IPR036770">
    <property type="entry name" value="Ankyrin_rpt-contain_sf"/>
</dbReference>
<dbReference type="PROSITE" id="PS50088">
    <property type="entry name" value="ANK_REPEAT"/>
    <property type="match status" value="1"/>
</dbReference>
<dbReference type="AlphaFoldDB" id="A0AAP2DYD5"/>
<organism evidence="4 5">
    <name type="scientific">Dawidia cretensis</name>
    <dbReference type="NCBI Taxonomy" id="2782350"/>
    <lineage>
        <taxon>Bacteria</taxon>
        <taxon>Pseudomonadati</taxon>
        <taxon>Bacteroidota</taxon>
        <taxon>Cytophagia</taxon>
        <taxon>Cytophagales</taxon>
        <taxon>Chryseotaleaceae</taxon>
        <taxon>Dawidia</taxon>
    </lineage>
</organism>
<evidence type="ECO:0000256" key="2">
    <source>
        <dbReference type="ARBA" id="ARBA00023043"/>
    </source>
</evidence>
<feature type="repeat" description="ANK" evidence="3">
    <location>
        <begin position="183"/>
        <end position="215"/>
    </location>
</feature>
<dbReference type="EMBL" id="JAHESE010000015">
    <property type="protein sequence ID" value="MBT1709656.1"/>
    <property type="molecule type" value="Genomic_DNA"/>
</dbReference>
<dbReference type="PROSITE" id="PS50297">
    <property type="entry name" value="ANK_REP_REGION"/>
    <property type="match status" value="1"/>
</dbReference>
<keyword evidence="1" id="KW-0677">Repeat</keyword>
<comment type="caution">
    <text evidence="4">The sequence shown here is derived from an EMBL/GenBank/DDBJ whole genome shotgun (WGS) entry which is preliminary data.</text>
</comment>
<sequence length="395" mass="43994">MLTKTPLLEAISSVNFSTAEELIRNGERIPDGLQSHNLTQLYETLIAKKGFAILKALAANGQIAMDVYELERFDHSVFQPLIKRLPQDEESLTFLREFVASAQNINDEVDGKTLLAYAFESQAEPAVVKALIDAGCRTDFKNNAEDNLISQVVRINLMPEPKQLAYVEMLIQEGVDVNETNVVKQTALHIAVERDKRHLVDILLQHGAQPNDQDKDGNSAYFYALAHKFDRVVYEKLSANTPADFSLLNKNGQTPLSEFLRMMQGGANDTALLEQLLADGADLDHATPYYSTPKSGWDWIIEKSAEVMQMALLKTGKDVNHQDNEGNTLLHKVCAINPNYEQSKAREIYKKAKMLLDAGADPTITNTQDKKPIDLAANDNLKAKTVEILLAAEKK</sequence>
<evidence type="ECO:0000256" key="1">
    <source>
        <dbReference type="ARBA" id="ARBA00022737"/>
    </source>
</evidence>
<dbReference type="InterPro" id="IPR002110">
    <property type="entry name" value="Ankyrin_rpt"/>
</dbReference>
<protein>
    <submittedName>
        <fullName evidence="4">Ankyrin repeat domain-containing protein</fullName>
    </submittedName>
</protein>
<dbReference type="SMART" id="SM00248">
    <property type="entry name" value="ANK"/>
    <property type="match status" value="5"/>
</dbReference>
<reference evidence="4 5" key="1">
    <citation type="submission" date="2021-05" db="EMBL/GenBank/DDBJ databases">
        <title>A Polyphasic approach of four new species of the genus Ohtaekwangia: Ohtaekwangia histidinii sp. nov., Ohtaekwangia cretensis sp. nov., Ohtaekwangia indiensis sp. nov., Ohtaekwangia reichenbachii sp. nov. from diverse environment.</title>
        <authorList>
            <person name="Octaviana S."/>
        </authorList>
    </citation>
    <scope>NUCLEOTIDE SEQUENCE [LARGE SCALE GENOMIC DNA]</scope>
    <source>
        <strain evidence="4 5">PWU5</strain>
    </source>
</reference>
<dbReference type="Proteomes" id="UP001319080">
    <property type="component" value="Unassembled WGS sequence"/>
</dbReference>
<evidence type="ECO:0000256" key="3">
    <source>
        <dbReference type="PROSITE-ProRule" id="PRU00023"/>
    </source>
</evidence>
<dbReference type="PANTHER" id="PTHR24178">
    <property type="entry name" value="MOLTING PROTEIN MLT-4"/>
    <property type="match status" value="1"/>
</dbReference>
<dbReference type="Pfam" id="PF12796">
    <property type="entry name" value="Ank_2"/>
    <property type="match status" value="1"/>
</dbReference>
<keyword evidence="5" id="KW-1185">Reference proteome</keyword>
<keyword evidence="2 3" id="KW-0040">ANK repeat</keyword>
<evidence type="ECO:0000313" key="4">
    <source>
        <dbReference type="EMBL" id="MBT1709656.1"/>
    </source>
</evidence>